<evidence type="ECO:0000313" key="2">
    <source>
        <dbReference type="EMBL" id="KAF2129823.1"/>
    </source>
</evidence>
<dbReference type="EMBL" id="ML977505">
    <property type="protein sequence ID" value="KAF2129823.1"/>
    <property type="molecule type" value="Genomic_DNA"/>
</dbReference>
<proteinExistence type="predicted"/>
<organism evidence="2 3">
    <name type="scientific">Dothidotthia symphoricarpi CBS 119687</name>
    <dbReference type="NCBI Taxonomy" id="1392245"/>
    <lineage>
        <taxon>Eukaryota</taxon>
        <taxon>Fungi</taxon>
        <taxon>Dikarya</taxon>
        <taxon>Ascomycota</taxon>
        <taxon>Pezizomycotina</taxon>
        <taxon>Dothideomycetes</taxon>
        <taxon>Pleosporomycetidae</taxon>
        <taxon>Pleosporales</taxon>
        <taxon>Dothidotthiaceae</taxon>
        <taxon>Dothidotthia</taxon>
    </lineage>
</organism>
<gene>
    <name evidence="2" type="ORF">P153DRAFT_385053</name>
</gene>
<feature type="compositionally biased region" description="Polar residues" evidence="1">
    <location>
        <begin position="33"/>
        <end position="44"/>
    </location>
</feature>
<dbReference type="GeneID" id="54410826"/>
<keyword evidence="3" id="KW-1185">Reference proteome</keyword>
<protein>
    <submittedName>
        <fullName evidence="2">Uncharacterized protein</fullName>
    </submittedName>
</protein>
<sequence>MAGLSQLREHRSTRKTNKRFTPTPTTRSTPHPQNNTSAAKTSISVPPPPPPTQLHGLTLVSAIQPHRSKTRRPSQRPVRKIAHAVATIRHAPRHPTAVNAASETYRGRFPCWLLMVQRRVMAWGERSTVRHTVSLVSAYVHYLAGQGTVRI</sequence>
<reference evidence="2" key="1">
    <citation type="journal article" date="2020" name="Stud. Mycol.">
        <title>101 Dothideomycetes genomes: a test case for predicting lifestyles and emergence of pathogens.</title>
        <authorList>
            <person name="Haridas S."/>
            <person name="Albert R."/>
            <person name="Binder M."/>
            <person name="Bloem J."/>
            <person name="Labutti K."/>
            <person name="Salamov A."/>
            <person name="Andreopoulos B."/>
            <person name="Baker S."/>
            <person name="Barry K."/>
            <person name="Bills G."/>
            <person name="Bluhm B."/>
            <person name="Cannon C."/>
            <person name="Castanera R."/>
            <person name="Culley D."/>
            <person name="Daum C."/>
            <person name="Ezra D."/>
            <person name="Gonzalez J."/>
            <person name="Henrissat B."/>
            <person name="Kuo A."/>
            <person name="Liang C."/>
            <person name="Lipzen A."/>
            <person name="Lutzoni F."/>
            <person name="Magnuson J."/>
            <person name="Mondo S."/>
            <person name="Nolan M."/>
            <person name="Ohm R."/>
            <person name="Pangilinan J."/>
            <person name="Park H.-J."/>
            <person name="Ramirez L."/>
            <person name="Alfaro M."/>
            <person name="Sun H."/>
            <person name="Tritt A."/>
            <person name="Yoshinaga Y."/>
            <person name="Zwiers L.-H."/>
            <person name="Turgeon B."/>
            <person name="Goodwin S."/>
            <person name="Spatafora J."/>
            <person name="Crous P."/>
            <person name="Grigoriev I."/>
        </authorList>
    </citation>
    <scope>NUCLEOTIDE SEQUENCE</scope>
    <source>
        <strain evidence="2">CBS 119687</strain>
    </source>
</reference>
<dbReference type="Proteomes" id="UP000799771">
    <property type="component" value="Unassembled WGS sequence"/>
</dbReference>
<name>A0A6A6AET7_9PLEO</name>
<evidence type="ECO:0000313" key="3">
    <source>
        <dbReference type="Proteomes" id="UP000799771"/>
    </source>
</evidence>
<feature type="compositionally biased region" description="Low complexity" evidence="1">
    <location>
        <begin position="21"/>
        <end position="32"/>
    </location>
</feature>
<dbReference type="RefSeq" id="XP_033524210.1">
    <property type="nucleotide sequence ID" value="XM_033670394.1"/>
</dbReference>
<accession>A0A6A6AET7</accession>
<dbReference type="AlphaFoldDB" id="A0A6A6AET7"/>
<feature type="region of interest" description="Disordered" evidence="1">
    <location>
        <begin position="1"/>
        <end position="56"/>
    </location>
</feature>
<evidence type="ECO:0000256" key="1">
    <source>
        <dbReference type="SAM" id="MobiDB-lite"/>
    </source>
</evidence>